<keyword evidence="4" id="KW-0175">Coiled coil</keyword>
<keyword evidence="6" id="KW-1185">Reference proteome</keyword>
<name>A0A9P0DJ19_PHACE</name>
<evidence type="ECO:0000313" key="6">
    <source>
        <dbReference type="Proteomes" id="UP001153737"/>
    </source>
</evidence>
<comment type="subunit">
    <text evidence="2">Heterohexamer of two PFD-alpha type and four PFD-beta type subunits.</text>
</comment>
<evidence type="ECO:0000256" key="3">
    <source>
        <dbReference type="ARBA" id="ARBA00023186"/>
    </source>
</evidence>
<dbReference type="AlphaFoldDB" id="A0A9P0DJ19"/>
<evidence type="ECO:0000313" key="5">
    <source>
        <dbReference type="EMBL" id="CAH1119843.1"/>
    </source>
</evidence>
<dbReference type="OrthoDB" id="5242628at2759"/>
<dbReference type="SUPFAM" id="SSF46579">
    <property type="entry name" value="Prefoldin"/>
    <property type="match status" value="1"/>
</dbReference>
<dbReference type="Gene3D" id="1.10.287.370">
    <property type="match status" value="1"/>
</dbReference>
<feature type="coiled-coil region" evidence="4">
    <location>
        <begin position="76"/>
        <end position="117"/>
    </location>
</feature>
<dbReference type="PANTHER" id="PTHR20903:SF0">
    <property type="entry name" value="PREFOLDIN SUBUNIT 1"/>
    <property type="match status" value="1"/>
</dbReference>
<dbReference type="GO" id="GO:0016272">
    <property type="term" value="C:prefoldin complex"/>
    <property type="evidence" value="ECO:0007669"/>
    <property type="project" value="InterPro"/>
</dbReference>
<keyword evidence="3" id="KW-0143">Chaperone</keyword>
<dbReference type="PANTHER" id="PTHR20903">
    <property type="entry name" value="PREFOLDIN SUBUNIT 1-RELATED"/>
    <property type="match status" value="1"/>
</dbReference>
<comment type="similarity">
    <text evidence="1">Belongs to the prefoldin subunit beta family.</text>
</comment>
<sequence>MAKVDMELKKAFTELQEKQIETAQKLRIADMQIENLKRNKQHASITEREINALEEGTRTYESVGRMFYLTPVEKVKENLGNKQKTAEEKIKVLESSKSYLENSLQEATKNLRELVQTKKDRE</sequence>
<evidence type="ECO:0008006" key="7">
    <source>
        <dbReference type="Google" id="ProtNLM"/>
    </source>
</evidence>
<proteinExistence type="inferred from homology"/>
<accession>A0A9P0DJ19</accession>
<reference evidence="5" key="1">
    <citation type="submission" date="2022-01" db="EMBL/GenBank/DDBJ databases">
        <authorList>
            <person name="King R."/>
        </authorList>
    </citation>
    <scope>NUCLEOTIDE SEQUENCE</scope>
</reference>
<evidence type="ECO:0000256" key="2">
    <source>
        <dbReference type="ARBA" id="ARBA00011695"/>
    </source>
</evidence>
<gene>
    <name evidence="5" type="ORF">PHAECO_LOCUS3783</name>
</gene>
<reference evidence="5" key="2">
    <citation type="submission" date="2022-10" db="EMBL/GenBank/DDBJ databases">
        <authorList>
            <consortium name="ENA_rothamsted_submissions"/>
            <consortium name="culmorum"/>
            <person name="King R."/>
        </authorList>
    </citation>
    <scope>NUCLEOTIDE SEQUENCE</scope>
</reference>
<protein>
    <recommendedName>
        <fullName evidence="7">Prefoldin subunit 1</fullName>
    </recommendedName>
</protein>
<dbReference type="Pfam" id="PF01920">
    <property type="entry name" value="Prefoldin_2"/>
    <property type="match status" value="1"/>
</dbReference>
<dbReference type="GO" id="GO:0051082">
    <property type="term" value="F:unfolded protein binding"/>
    <property type="evidence" value="ECO:0007669"/>
    <property type="project" value="InterPro"/>
</dbReference>
<dbReference type="CDD" id="cd23164">
    <property type="entry name" value="Prefoldin_1"/>
    <property type="match status" value="1"/>
</dbReference>
<organism evidence="5 6">
    <name type="scientific">Phaedon cochleariae</name>
    <name type="common">Mustard beetle</name>
    <dbReference type="NCBI Taxonomy" id="80249"/>
    <lineage>
        <taxon>Eukaryota</taxon>
        <taxon>Metazoa</taxon>
        <taxon>Ecdysozoa</taxon>
        <taxon>Arthropoda</taxon>
        <taxon>Hexapoda</taxon>
        <taxon>Insecta</taxon>
        <taxon>Pterygota</taxon>
        <taxon>Neoptera</taxon>
        <taxon>Endopterygota</taxon>
        <taxon>Coleoptera</taxon>
        <taxon>Polyphaga</taxon>
        <taxon>Cucujiformia</taxon>
        <taxon>Chrysomeloidea</taxon>
        <taxon>Chrysomelidae</taxon>
        <taxon>Chrysomelinae</taxon>
        <taxon>Chrysomelini</taxon>
        <taxon>Phaedon</taxon>
    </lineage>
</organism>
<dbReference type="InterPro" id="IPR009053">
    <property type="entry name" value="Prefoldin"/>
</dbReference>
<dbReference type="Proteomes" id="UP001153737">
    <property type="component" value="Chromosome 13"/>
</dbReference>
<evidence type="ECO:0000256" key="1">
    <source>
        <dbReference type="ARBA" id="ARBA00008045"/>
    </source>
</evidence>
<dbReference type="GO" id="GO:0005737">
    <property type="term" value="C:cytoplasm"/>
    <property type="evidence" value="ECO:0007669"/>
    <property type="project" value="TreeGrafter"/>
</dbReference>
<dbReference type="InterPro" id="IPR002777">
    <property type="entry name" value="PFD_beta-like"/>
</dbReference>
<dbReference type="GO" id="GO:0044183">
    <property type="term" value="F:protein folding chaperone"/>
    <property type="evidence" value="ECO:0007669"/>
    <property type="project" value="TreeGrafter"/>
</dbReference>
<evidence type="ECO:0000256" key="4">
    <source>
        <dbReference type="SAM" id="Coils"/>
    </source>
</evidence>
<dbReference type="EMBL" id="OU896719">
    <property type="protein sequence ID" value="CAH1119843.1"/>
    <property type="molecule type" value="Genomic_DNA"/>
</dbReference>